<dbReference type="InterPro" id="IPR006121">
    <property type="entry name" value="HMA_dom"/>
</dbReference>
<dbReference type="SUPFAM" id="SSF55008">
    <property type="entry name" value="HMA, heavy metal-associated domain"/>
    <property type="match status" value="1"/>
</dbReference>
<keyword evidence="1" id="KW-1133">Transmembrane helix</keyword>
<dbReference type="Proteomes" id="UP001626549">
    <property type="component" value="Chromosome"/>
</dbReference>
<evidence type="ECO:0000313" key="3">
    <source>
        <dbReference type="EMBL" id="WOJ98154.1"/>
    </source>
</evidence>
<name>A0ABZ0IF23_9GAMM</name>
<reference evidence="3 4" key="1">
    <citation type="submission" date="2023-10" db="EMBL/GenBank/DDBJ databases">
        <title>Two novel species belonging to the OM43/NOR5 clade.</title>
        <authorList>
            <person name="Park M."/>
        </authorList>
    </citation>
    <scope>NUCLEOTIDE SEQUENCE [LARGE SCALE GENOMIC DNA]</scope>
    <source>
        <strain evidence="3 4">IMCC45268</strain>
    </source>
</reference>
<dbReference type="CDD" id="cd00371">
    <property type="entry name" value="HMA"/>
    <property type="match status" value="1"/>
</dbReference>
<keyword evidence="1" id="KW-0812">Transmembrane</keyword>
<evidence type="ECO:0000259" key="2">
    <source>
        <dbReference type="PROSITE" id="PS50846"/>
    </source>
</evidence>
<organism evidence="3 4">
    <name type="scientific">Congregibacter brevis</name>
    <dbReference type="NCBI Taxonomy" id="3081201"/>
    <lineage>
        <taxon>Bacteria</taxon>
        <taxon>Pseudomonadati</taxon>
        <taxon>Pseudomonadota</taxon>
        <taxon>Gammaproteobacteria</taxon>
        <taxon>Cellvibrionales</taxon>
        <taxon>Halieaceae</taxon>
        <taxon>Congregibacter</taxon>
    </lineage>
</organism>
<dbReference type="PRINTS" id="PR00946">
    <property type="entry name" value="HGSCAVENGER"/>
</dbReference>
<proteinExistence type="predicted"/>
<dbReference type="InterPro" id="IPR036163">
    <property type="entry name" value="HMA_dom_sf"/>
</dbReference>
<dbReference type="InterPro" id="IPR001802">
    <property type="entry name" value="MerP/CopZ"/>
</dbReference>
<dbReference type="EMBL" id="CP136865">
    <property type="protein sequence ID" value="WOJ98154.1"/>
    <property type="molecule type" value="Genomic_DNA"/>
</dbReference>
<accession>A0ABZ0IF23</accession>
<dbReference type="PROSITE" id="PS50846">
    <property type="entry name" value="HMA_2"/>
    <property type="match status" value="1"/>
</dbReference>
<feature type="transmembrane region" description="Helical" evidence="1">
    <location>
        <begin position="6"/>
        <end position="28"/>
    </location>
</feature>
<dbReference type="Gene3D" id="3.30.70.100">
    <property type="match status" value="1"/>
</dbReference>
<evidence type="ECO:0000256" key="1">
    <source>
        <dbReference type="SAM" id="Phobius"/>
    </source>
</evidence>
<gene>
    <name evidence="3" type="ORF">R0137_06165</name>
</gene>
<feature type="domain" description="HMA" evidence="2">
    <location>
        <begin position="38"/>
        <end position="104"/>
    </location>
</feature>
<sequence>MKKQNWIFSGVTALCTGCYLTFAGYIWAGSSEGISVYQTASYTVENMTCATCPITVKKAMARVDGVESIEIDIESKIATVVYDSTRAQPEDIADASTGVGFPATVIEDLPQ</sequence>
<evidence type="ECO:0000313" key="4">
    <source>
        <dbReference type="Proteomes" id="UP001626549"/>
    </source>
</evidence>
<dbReference type="Pfam" id="PF00403">
    <property type="entry name" value="HMA"/>
    <property type="match status" value="1"/>
</dbReference>
<dbReference type="RefSeq" id="WP_407329369.1">
    <property type="nucleotide sequence ID" value="NZ_CP136865.1"/>
</dbReference>
<protein>
    <submittedName>
        <fullName evidence="3">Cation transporter</fullName>
    </submittedName>
</protein>
<keyword evidence="1" id="KW-0472">Membrane</keyword>
<keyword evidence="4" id="KW-1185">Reference proteome</keyword>